<reference evidence="1 2" key="2">
    <citation type="submission" date="2019-01" db="EMBL/GenBank/DDBJ databases">
        <authorList>
            <person name="Li Y."/>
        </authorList>
    </citation>
    <scope>NUCLEOTIDE SEQUENCE [LARGE SCALE GENOMIC DNA]</scope>
    <source>
        <strain evidence="1 2">D19-10-3-21</strain>
    </source>
</reference>
<comment type="caution">
    <text evidence="1">The sequence shown here is derived from an EMBL/GenBank/DDBJ whole genome shotgun (WGS) entry which is preliminary data.</text>
</comment>
<protein>
    <submittedName>
        <fullName evidence="1">Uncharacterized protein</fullName>
    </submittedName>
</protein>
<evidence type="ECO:0000313" key="2">
    <source>
        <dbReference type="Proteomes" id="UP000285295"/>
    </source>
</evidence>
<sequence length="145" mass="15986">MKRAEKIGEATINGKQVSFFTPPHDEPDFPWVDHYELLRAFVGRSDAKALVSKTRRFKDGQMVSVSAKNGAKIVSIIPHGIAQALIGALDNANGHGDEDGPAFNAYCRAAGEFCKDHWPQSLEYMLAAFKNNGGPIMRVHRPVEH</sequence>
<gene>
    <name evidence="1" type="ORF">D2T31_12080</name>
</gene>
<dbReference type="RefSeq" id="WP_128237562.1">
    <property type="nucleotide sequence ID" value="NZ_SAUX01000013.1"/>
</dbReference>
<proteinExistence type="predicted"/>
<accession>A0A443K7U4</accession>
<dbReference type="OrthoDB" id="8410905at2"/>
<name>A0A443K7U4_9RHOB</name>
<evidence type="ECO:0000313" key="1">
    <source>
        <dbReference type="EMBL" id="RWR28844.1"/>
    </source>
</evidence>
<organism evidence="1 2">
    <name type="scientific">Paenirhodobacter populi</name>
    <dbReference type="NCBI Taxonomy" id="2306993"/>
    <lineage>
        <taxon>Bacteria</taxon>
        <taxon>Pseudomonadati</taxon>
        <taxon>Pseudomonadota</taxon>
        <taxon>Alphaproteobacteria</taxon>
        <taxon>Rhodobacterales</taxon>
        <taxon>Rhodobacter group</taxon>
        <taxon>Paenirhodobacter</taxon>
    </lineage>
</organism>
<reference evidence="1 2" key="1">
    <citation type="submission" date="2019-01" db="EMBL/GenBank/DDBJ databases">
        <title>Sinorhodobacter populi sp. nov. isolated from the symptomatic bark tissue of Populus euramericana canker.</title>
        <authorList>
            <person name="Xu G."/>
        </authorList>
    </citation>
    <scope>NUCLEOTIDE SEQUENCE [LARGE SCALE GENOMIC DNA]</scope>
    <source>
        <strain evidence="1 2">D19-10-3-21</strain>
    </source>
</reference>
<dbReference type="AlphaFoldDB" id="A0A443K7U4"/>
<dbReference type="EMBL" id="SAUX01000013">
    <property type="protein sequence ID" value="RWR28844.1"/>
    <property type="molecule type" value="Genomic_DNA"/>
</dbReference>
<dbReference type="Proteomes" id="UP000285295">
    <property type="component" value="Unassembled WGS sequence"/>
</dbReference>